<keyword evidence="5 6" id="KW-0472">Membrane</keyword>
<dbReference type="InterPro" id="IPR011701">
    <property type="entry name" value="MFS"/>
</dbReference>
<dbReference type="Pfam" id="PF07690">
    <property type="entry name" value="MFS_1"/>
    <property type="match status" value="1"/>
</dbReference>
<dbReference type="Proteomes" id="UP000000422">
    <property type="component" value="Chromosome"/>
</dbReference>
<protein>
    <recommendedName>
        <fullName evidence="7">Major facilitator superfamily (MFS) profile domain-containing protein</fullName>
    </recommendedName>
</protein>
<accession>Q7MRK1</accession>
<dbReference type="GO" id="GO:0022857">
    <property type="term" value="F:transmembrane transporter activity"/>
    <property type="evidence" value="ECO:0007669"/>
    <property type="project" value="InterPro"/>
</dbReference>
<keyword evidence="4 6" id="KW-1133">Transmembrane helix</keyword>
<organism evidence="9">
    <name type="scientific">Wolinella succinogenes (strain ATCC 29543 / DSM 1740 / CCUG 13145 / JCM 31913 / LMG 7466 / NCTC 11488 / FDC 602W)</name>
    <name type="common">Vibrio succinogenes</name>
    <dbReference type="NCBI Taxonomy" id="273121"/>
    <lineage>
        <taxon>Bacteria</taxon>
        <taxon>Pseudomonadati</taxon>
        <taxon>Campylobacterota</taxon>
        <taxon>Epsilonproteobacteria</taxon>
        <taxon>Campylobacterales</taxon>
        <taxon>Helicobacteraceae</taxon>
        <taxon>Wolinella</taxon>
    </lineage>
</organism>
<dbReference type="PANTHER" id="PTHR12778">
    <property type="entry name" value="SOLUTE CARRIER FAMILY 33 ACETYL-COA TRANSPORTER -RELATED"/>
    <property type="match status" value="1"/>
</dbReference>
<dbReference type="STRING" id="273121.WS1266"/>
<dbReference type="AlphaFoldDB" id="Q7MRK1"/>
<dbReference type="InterPro" id="IPR036259">
    <property type="entry name" value="MFS_trans_sf"/>
</dbReference>
<evidence type="ECO:0000256" key="1">
    <source>
        <dbReference type="ARBA" id="ARBA00004141"/>
    </source>
</evidence>
<evidence type="ECO:0000256" key="5">
    <source>
        <dbReference type="ARBA" id="ARBA00023136"/>
    </source>
</evidence>
<name>Q7MRK1_WOLSU</name>
<dbReference type="InterPro" id="IPR020846">
    <property type="entry name" value="MFS_dom"/>
</dbReference>
<reference evidence="8 9" key="1">
    <citation type="journal article" date="2003" name="Proc. Natl. Acad. Sci. U.S.A.">
        <title>Complete genome sequence and analysis of Wolinella succinogenes.</title>
        <authorList>
            <person name="Baar C."/>
            <person name="Eppinger M."/>
            <person name="Raddatz G."/>
            <person name="Simon JM."/>
            <person name="Lanz C."/>
            <person name="Klimmek O."/>
            <person name="Nandakumar R."/>
            <person name="Gross R."/>
            <person name="Rosinus A."/>
            <person name="Keller H."/>
            <person name="Jagtap P."/>
            <person name="Linke B."/>
            <person name="Meyer F."/>
            <person name="Lederer H."/>
            <person name="Schuster S.C."/>
        </authorList>
    </citation>
    <scope>NUCLEOTIDE SEQUENCE [LARGE SCALE GENOMIC DNA]</scope>
    <source>
        <strain evidence="9">ATCC 29543 / DSM 1740 / CCUG 13145 / JCM 31913 / LMG 7466 / NCTC 11488 / FDC 602W</strain>
    </source>
</reference>
<feature type="transmembrane region" description="Helical" evidence="6">
    <location>
        <begin position="222"/>
        <end position="244"/>
    </location>
</feature>
<feature type="transmembrane region" description="Helical" evidence="6">
    <location>
        <begin position="105"/>
        <end position="130"/>
    </location>
</feature>
<keyword evidence="9" id="KW-1185">Reference proteome</keyword>
<feature type="domain" description="Major facilitator superfamily (MFS) profile" evidence="7">
    <location>
        <begin position="11"/>
        <end position="401"/>
    </location>
</feature>
<evidence type="ECO:0000313" key="8">
    <source>
        <dbReference type="EMBL" id="CAE10345.1"/>
    </source>
</evidence>
<comment type="subcellular location">
    <subcellularLocation>
        <location evidence="1">Membrane</location>
        <topology evidence="1">Multi-pass membrane protein</topology>
    </subcellularLocation>
</comment>
<dbReference type="HOGENOM" id="CLU_029352_4_2_7"/>
<dbReference type="PROSITE" id="PS50850">
    <property type="entry name" value="MFS"/>
    <property type="match status" value="1"/>
</dbReference>
<evidence type="ECO:0000256" key="4">
    <source>
        <dbReference type="ARBA" id="ARBA00022989"/>
    </source>
</evidence>
<dbReference type="GO" id="GO:0016020">
    <property type="term" value="C:membrane"/>
    <property type="evidence" value="ECO:0007669"/>
    <property type="project" value="UniProtKB-SubCell"/>
</dbReference>
<dbReference type="KEGG" id="wsu:WS1266"/>
<feature type="transmembrane region" description="Helical" evidence="6">
    <location>
        <begin position="80"/>
        <end position="99"/>
    </location>
</feature>
<dbReference type="eggNOG" id="COG2814">
    <property type="taxonomic scope" value="Bacteria"/>
</dbReference>
<dbReference type="EMBL" id="BX571660">
    <property type="protein sequence ID" value="CAE10345.1"/>
    <property type="molecule type" value="Genomic_DNA"/>
</dbReference>
<gene>
    <name evidence="8" type="ordered locus">WS1266</name>
</gene>
<feature type="transmembrane region" description="Helical" evidence="6">
    <location>
        <begin position="174"/>
        <end position="191"/>
    </location>
</feature>
<feature type="transmembrane region" description="Helical" evidence="6">
    <location>
        <begin position="348"/>
        <end position="369"/>
    </location>
</feature>
<evidence type="ECO:0000256" key="2">
    <source>
        <dbReference type="ARBA" id="ARBA00022448"/>
    </source>
</evidence>
<dbReference type="PANTHER" id="PTHR12778:SF10">
    <property type="entry name" value="MAJOR FACILITATOR SUPERFAMILY DOMAIN-CONTAINING PROTEIN 3"/>
    <property type="match status" value="1"/>
</dbReference>
<keyword evidence="2" id="KW-0813">Transport</keyword>
<evidence type="ECO:0000256" key="6">
    <source>
        <dbReference type="SAM" id="Phobius"/>
    </source>
</evidence>
<keyword evidence="3 6" id="KW-0812">Transmembrane</keyword>
<evidence type="ECO:0000313" key="9">
    <source>
        <dbReference type="Proteomes" id="UP000000422"/>
    </source>
</evidence>
<dbReference type="RefSeq" id="WP_011139131.1">
    <property type="nucleotide sequence ID" value="NC_005090.1"/>
</dbReference>
<dbReference type="Gene3D" id="1.20.1250.20">
    <property type="entry name" value="MFS general substrate transporter like domains"/>
    <property type="match status" value="1"/>
</dbReference>
<sequence length="405" mass="45534">MIGVASLPLCQILLLGSLYITQYLGLGFFMEALVAILRREGVPLEQLGLVYLLAFFWVVRFLWSPFVDRFIAQRGGAYKGFLLFVQFILVLMLALISFLEIPQHLPLIFAACLLFGFFSATQSIATDALAFKLLSEENRGIGNSIKVSGNLLGHILGGGAALVIYEYWGWSVSLYFIVLLTLLSFIQLLFFQEPQSRLIQRADEVNFKAIWEFWRGARQKKWLYLLFLYPTGICMSYALITPILVDAGWGLDRIGFIVHTLGTSMGVAGALATGWMIRVWGRRRMLLSLAPIQALGVLMLFLPLWGYHSEWIVFLSAGTIYLLYSPVMTLLSTLMMDRISPKSPATEYALQHSLLLLLGFVAVAIGLILAGKIGYQGVILLSSLLCILSFFYSIQFYKDIFHERD</sequence>
<evidence type="ECO:0000256" key="3">
    <source>
        <dbReference type="ARBA" id="ARBA00022692"/>
    </source>
</evidence>
<feature type="transmembrane region" description="Helical" evidence="6">
    <location>
        <begin position="286"/>
        <end position="305"/>
    </location>
</feature>
<feature type="transmembrane region" description="Helical" evidence="6">
    <location>
        <begin position="49"/>
        <end position="68"/>
    </location>
</feature>
<dbReference type="SUPFAM" id="SSF103473">
    <property type="entry name" value="MFS general substrate transporter"/>
    <property type="match status" value="1"/>
</dbReference>
<dbReference type="InterPro" id="IPR004752">
    <property type="entry name" value="AmpG_permease/AT-1"/>
</dbReference>
<feature type="transmembrane region" description="Helical" evidence="6">
    <location>
        <begin position="311"/>
        <end position="336"/>
    </location>
</feature>
<feature type="transmembrane region" description="Helical" evidence="6">
    <location>
        <begin position="256"/>
        <end position="277"/>
    </location>
</feature>
<feature type="transmembrane region" description="Helical" evidence="6">
    <location>
        <begin position="375"/>
        <end position="394"/>
    </location>
</feature>
<proteinExistence type="predicted"/>
<feature type="transmembrane region" description="Helical" evidence="6">
    <location>
        <begin position="12"/>
        <end position="37"/>
    </location>
</feature>
<feature type="transmembrane region" description="Helical" evidence="6">
    <location>
        <begin position="151"/>
        <end position="168"/>
    </location>
</feature>
<evidence type="ECO:0000259" key="7">
    <source>
        <dbReference type="PROSITE" id="PS50850"/>
    </source>
</evidence>